<feature type="chain" id="PRO_5023804188" evidence="2">
    <location>
        <begin position="29"/>
        <end position="509"/>
    </location>
</feature>
<dbReference type="OrthoDB" id="9801912at2"/>
<dbReference type="EMBL" id="VYKJ01000006">
    <property type="protein sequence ID" value="KAA8999313.1"/>
    <property type="molecule type" value="Genomic_DNA"/>
</dbReference>
<evidence type="ECO:0000256" key="1">
    <source>
        <dbReference type="ARBA" id="ARBA00022729"/>
    </source>
</evidence>
<organism evidence="4 5">
    <name type="scientific">Affinibrenneria salicis</name>
    <dbReference type="NCBI Taxonomy" id="2590031"/>
    <lineage>
        <taxon>Bacteria</taxon>
        <taxon>Pseudomonadati</taxon>
        <taxon>Pseudomonadota</taxon>
        <taxon>Gammaproteobacteria</taxon>
        <taxon>Enterobacterales</taxon>
        <taxon>Pectobacteriaceae</taxon>
        <taxon>Affinibrenneria</taxon>
    </lineage>
</organism>
<dbReference type="Pfam" id="PF00496">
    <property type="entry name" value="SBP_bac_5"/>
    <property type="match status" value="1"/>
</dbReference>
<comment type="caution">
    <text evidence="4">The sequence shown here is derived from an EMBL/GenBank/DDBJ whole genome shotgun (WGS) entry which is preliminary data.</text>
</comment>
<dbReference type="RefSeq" id="WP_150435458.1">
    <property type="nucleotide sequence ID" value="NZ_VYKJ01000006.1"/>
</dbReference>
<dbReference type="SUPFAM" id="SSF53850">
    <property type="entry name" value="Periplasmic binding protein-like II"/>
    <property type="match status" value="1"/>
</dbReference>
<dbReference type="GO" id="GO:1904680">
    <property type="term" value="F:peptide transmembrane transporter activity"/>
    <property type="evidence" value="ECO:0007669"/>
    <property type="project" value="TreeGrafter"/>
</dbReference>
<feature type="domain" description="Solute-binding protein family 5" evidence="3">
    <location>
        <begin position="80"/>
        <end position="423"/>
    </location>
</feature>
<dbReference type="PIRSF" id="PIRSF002741">
    <property type="entry name" value="MppA"/>
    <property type="match status" value="1"/>
</dbReference>
<dbReference type="InterPro" id="IPR000914">
    <property type="entry name" value="SBP_5_dom"/>
</dbReference>
<protein>
    <submittedName>
        <fullName evidence="4">ABC transporter substrate-binding protein</fullName>
    </submittedName>
</protein>
<gene>
    <name evidence="4" type="ORF">FJU30_13285</name>
</gene>
<dbReference type="InterPro" id="IPR019546">
    <property type="entry name" value="TAT_signal_bac_arc"/>
</dbReference>
<feature type="signal peptide" evidence="2">
    <location>
        <begin position="1"/>
        <end position="28"/>
    </location>
</feature>
<evidence type="ECO:0000256" key="2">
    <source>
        <dbReference type="SAM" id="SignalP"/>
    </source>
</evidence>
<dbReference type="PANTHER" id="PTHR30290:SF83">
    <property type="entry name" value="ABC TRANSPORTER SUBSTRATE-BINDING PROTEIN"/>
    <property type="match status" value="1"/>
</dbReference>
<dbReference type="GO" id="GO:0030288">
    <property type="term" value="C:outer membrane-bounded periplasmic space"/>
    <property type="evidence" value="ECO:0007669"/>
    <property type="project" value="UniProtKB-ARBA"/>
</dbReference>
<dbReference type="PROSITE" id="PS51318">
    <property type="entry name" value="TAT"/>
    <property type="match status" value="1"/>
</dbReference>
<evidence type="ECO:0000313" key="5">
    <source>
        <dbReference type="Proteomes" id="UP000335415"/>
    </source>
</evidence>
<dbReference type="PANTHER" id="PTHR30290">
    <property type="entry name" value="PERIPLASMIC BINDING COMPONENT OF ABC TRANSPORTER"/>
    <property type="match status" value="1"/>
</dbReference>
<dbReference type="CDD" id="cd08503">
    <property type="entry name" value="PBP2_NikA_DppA_OppA_like_17"/>
    <property type="match status" value="1"/>
</dbReference>
<dbReference type="AlphaFoldDB" id="A0A5J5FZ65"/>
<dbReference type="InterPro" id="IPR006311">
    <property type="entry name" value="TAT_signal"/>
</dbReference>
<evidence type="ECO:0000259" key="3">
    <source>
        <dbReference type="Pfam" id="PF00496"/>
    </source>
</evidence>
<evidence type="ECO:0000313" key="4">
    <source>
        <dbReference type="EMBL" id="KAA8999313.1"/>
    </source>
</evidence>
<keyword evidence="5" id="KW-1185">Reference proteome</keyword>
<dbReference type="InterPro" id="IPR039424">
    <property type="entry name" value="SBP_5"/>
</dbReference>
<dbReference type="InterPro" id="IPR030678">
    <property type="entry name" value="Peptide/Ni-bd"/>
</dbReference>
<dbReference type="Gene3D" id="3.10.105.10">
    <property type="entry name" value="Dipeptide-binding Protein, Domain 3"/>
    <property type="match status" value="1"/>
</dbReference>
<keyword evidence="1 2" id="KW-0732">Signal</keyword>
<proteinExistence type="predicted"/>
<accession>A0A5J5FZ65</accession>
<dbReference type="GO" id="GO:0015833">
    <property type="term" value="P:peptide transport"/>
    <property type="evidence" value="ECO:0007669"/>
    <property type="project" value="TreeGrafter"/>
</dbReference>
<dbReference type="Gene3D" id="3.40.190.10">
    <property type="entry name" value="Periplasmic binding protein-like II"/>
    <property type="match status" value="1"/>
</dbReference>
<name>A0A5J5FZ65_9GAMM</name>
<dbReference type="NCBIfam" id="TIGR01409">
    <property type="entry name" value="TAT_signal_seq"/>
    <property type="match status" value="1"/>
</dbReference>
<dbReference type="Proteomes" id="UP000335415">
    <property type="component" value="Unassembled WGS sequence"/>
</dbReference>
<sequence length="509" mass="55730">MNRRHFIKSACAVSVAMATAGWPLGVSAGEQPKKGGHLVVGVDNASSTDRLDPAFWFETYMYFVGSQLFNNLVELDEKGELIPSLAESWASENGGRRWVITLRKGVQFHDGRALGAKDVIYSLNHHRGEQSSSSVKGYLEPVSAMTASGSHEVTIELNEPNVEFIALLSDVHFAITPENENFDKGIGTGAFILESFQPGVRTLVKRNPNHWNSARGHVDSVETLAMNDSTARVAALVSGSAHLINRVNPRIVSRIQSMPTLQLLRAQDAFIFTFPGLGNVAPFDSLDGRLALKYAIDRKQMVDTVLGGYASVANDNPIFPSSRYFAGDIPQRPYDAEKAKWHWQKAGFNGPLVLSVADAGFPGAVDAGQLYQASARRAGIPLSVERVPDDAFWDNVWMKKPFVSSNWSMRPTADAMLSLVFTSQAPWNESGWKEPAFDQLVQAARGEVDEAKRRQIYHDIQLMLVEKGSEIIPLYADAIDACSNKVKGLTAVPGFPLSGNRAAEKAWLA</sequence>
<reference evidence="4 5" key="1">
    <citation type="submission" date="2019-09" db="EMBL/GenBank/DDBJ databases">
        <authorList>
            <person name="Li Y."/>
        </authorList>
    </citation>
    <scope>NUCLEOTIDE SEQUENCE [LARGE SCALE GENOMIC DNA]</scope>
    <source>
        <strain evidence="4 5">L3-3HA</strain>
    </source>
</reference>
<dbReference type="GO" id="GO:0043190">
    <property type="term" value="C:ATP-binding cassette (ABC) transporter complex"/>
    <property type="evidence" value="ECO:0007669"/>
    <property type="project" value="InterPro"/>
</dbReference>